<organism evidence="2 3">
    <name type="scientific">Arcanobacterium haemolyticum (strain ATCC 9345 / DSM 20595 / CCM 5947 / CCUG 17215 / LMG 16163 / NBRC 15585 / NCTC 8452 / 11018)</name>
    <dbReference type="NCBI Taxonomy" id="644284"/>
    <lineage>
        <taxon>Bacteria</taxon>
        <taxon>Bacillati</taxon>
        <taxon>Actinomycetota</taxon>
        <taxon>Actinomycetes</taxon>
        <taxon>Actinomycetales</taxon>
        <taxon>Actinomycetaceae</taxon>
        <taxon>Arcanobacterium</taxon>
    </lineage>
</organism>
<feature type="transmembrane region" description="Helical" evidence="1">
    <location>
        <begin position="45"/>
        <end position="62"/>
    </location>
</feature>
<gene>
    <name evidence="2" type="ordered locus">Arch_0664</name>
</gene>
<accession>D7BN99</accession>
<dbReference type="AlphaFoldDB" id="D7BN99"/>
<keyword evidence="1" id="KW-1133">Transmembrane helix</keyword>
<dbReference type="EMBL" id="CP002045">
    <property type="protein sequence ID" value="ADH92398.1"/>
    <property type="molecule type" value="Genomic_DNA"/>
</dbReference>
<keyword evidence="1" id="KW-0812">Transmembrane</keyword>
<proteinExistence type="predicted"/>
<dbReference type="HOGENOM" id="CLU_133135_1_1_11"/>
<evidence type="ECO:0000256" key="1">
    <source>
        <dbReference type="SAM" id="Phobius"/>
    </source>
</evidence>
<name>D7BN99_ARCHD</name>
<feature type="transmembrane region" description="Helical" evidence="1">
    <location>
        <begin position="68"/>
        <end position="87"/>
    </location>
</feature>
<reference evidence="2 3" key="1">
    <citation type="journal article" date="2010" name="Stand. Genomic Sci.">
        <title>Complete genome sequence of Arcanobacterium haemolyticum type strain (11018).</title>
        <authorList>
            <person name="Yasawong M."/>
            <person name="Teshima H."/>
            <person name="Lapidus A."/>
            <person name="Nolan M."/>
            <person name="Lucas S."/>
            <person name="Glavina Del Rio T."/>
            <person name="Tice H."/>
            <person name="Cheng J."/>
            <person name="Bruce D."/>
            <person name="Detter C."/>
            <person name="Tapia R."/>
            <person name="Han C."/>
            <person name="Goodwin L."/>
            <person name="Pitluck S."/>
            <person name="Liolios K."/>
            <person name="Ivanova N."/>
            <person name="Mavromatis K."/>
            <person name="Mikhailova N."/>
            <person name="Pati A."/>
            <person name="Chen A."/>
            <person name="Palaniappan K."/>
            <person name="Land M."/>
            <person name="Hauser L."/>
            <person name="Chang Y."/>
            <person name="Jeffries C."/>
            <person name="Rohde M."/>
            <person name="Sikorski J."/>
            <person name="Pukall R."/>
            <person name="Goker M."/>
            <person name="Woyke T."/>
            <person name="Bristow J."/>
            <person name="Eisen J."/>
            <person name="Markowitz V."/>
            <person name="Hugenholtz P."/>
            <person name="Kyrpides N."/>
            <person name="Klenk H."/>
        </authorList>
    </citation>
    <scope>NUCLEOTIDE SEQUENCE [LARGE SCALE GENOMIC DNA]</scope>
    <source>
        <strain evidence="3">ATCC 9345 / DSM 20595 / CCUG 17215 / LMG 16163 / NBRC 15585 / NCTC 8452 / 11018</strain>
    </source>
</reference>
<dbReference type="KEGG" id="ahe:Arch_0664"/>
<dbReference type="Pfam" id="PF11239">
    <property type="entry name" value="DUF3040"/>
    <property type="match status" value="1"/>
</dbReference>
<evidence type="ECO:0000313" key="3">
    <source>
        <dbReference type="Proteomes" id="UP000000376"/>
    </source>
</evidence>
<dbReference type="STRING" id="644284.Arch_0664"/>
<evidence type="ECO:0000313" key="2">
    <source>
        <dbReference type="EMBL" id="ADH92398.1"/>
    </source>
</evidence>
<sequence>MALSDYERQMLEQLEAQLKGEDPKLAESLAPEDPNQTRMALSARHLVLGLIIAVSGLGVVLAGVATELIIVGVAGAVVVWLGLMYILKGMSQVPVEAGAAPGPKPQSGSAVESFLERQKRAFEKRREEGGF</sequence>
<dbReference type="InterPro" id="IPR021401">
    <property type="entry name" value="DUF3040"/>
</dbReference>
<dbReference type="RefSeq" id="WP_013169896.1">
    <property type="nucleotide sequence ID" value="NC_014218.1"/>
</dbReference>
<keyword evidence="1" id="KW-0472">Membrane</keyword>
<protein>
    <recommendedName>
        <fullName evidence="4">DUF3040 domain-containing protein</fullName>
    </recommendedName>
</protein>
<evidence type="ECO:0008006" key="4">
    <source>
        <dbReference type="Google" id="ProtNLM"/>
    </source>
</evidence>
<keyword evidence="3" id="KW-1185">Reference proteome</keyword>
<dbReference type="Proteomes" id="UP000000376">
    <property type="component" value="Chromosome"/>
</dbReference>